<evidence type="ECO:0000256" key="2">
    <source>
        <dbReference type="ARBA" id="ARBA00022741"/>
    </source>
</evidence>
<accession>A0A1F6ACJ6</accession>
<dbReference type="PROSITE" id="PS50893">
    <property type="entry name" value="ABC_TRANSPORTER_2"/>
    <property type="match status" value="1"/>
</dbReference>
<dbReference type="InterPro" id="IPR027417">
    <property type="entry name" value="P-loop_NTPase"/>
</dbReference>
<evidence type="ECO:0000313" key="5">
    <source>
        <dbReference type="EMBL" id="OGG22401.1"/>
    </source>
</evidence>
<dbReference type="Proteomes" id="UP000177092">
    <property type="component" value="Unassembled WGS sequence"/>
</dbReference>
<sequence length="326" mass="37011">MTAIKVANLQKYFHIYKRQGGIFSALRSLFNRKKVDVKAVDNISFEIAQGELVGFIGPNGAGKTTTLKCLSGLLYPSSGTISVLGFTPFDRKTDYLKKISLVMGQKNQLYWDLPAMDTFKLNKEIYEIGDSEFAETLKQLTSLLDVADLVDVPTRQLSLGQRMKMELVASLIHKPKVLFLDEPTIGLDVVMQKAMRDFIADYNKKFAATVILTSHYMDDVKKLCKRLIIIDRGKLIYDGTLDKLVEKYADSKFISVEVQNRITEEALNQLGFLHSFEPPKAVFNVPRNKVNKFVSIILNKFKVEDLIIQEPEIEEIIRTVFNRGKS</sequence>
<evidence type="ECO:0000259" key="4">
    <source>
        <dbReference type="PROSITE" id="PS50893"/>
    </source>
</evidence>
<dbReference type="GO" id="GO:0005524">
    <property type="term" value="F:ATP binding"/>
    <property type="evidence" value="ECO:0007669"/>
    <property type="project" value="UniProtKB-KW"/>
</dbReference>
<dbReference type="SMART" id="SM00382">
    <property type="entry name" value="AAA"/>
    <property type="match status" value="1"/>
</dbReference>
<protein>
    <submittedName>
        <fullName evidence="5">ABC transporter</fullName>
    </submittedName>
</protein>
<proteinExistence type="predicted"/>
<organism evidence="5 6">
    <name type="scientific">Candidatus Gottesmanbacteria bacterium RIFCSPHIGHO2_02_FULL_40_13</name>
    <dbReference type="NCBI Taxonomy" id="1798384"/>
    <lineage>
        <taxon>Bacteria</taxon>
        <taxon>Candidatus Gottesmaniibacteriota</taxon>
    </lineage>
</organism>
<feature type="domain" description="ABC transporter" evidence="4">
    <location>
        <begin position="4"/>
        <end position="257"/>
    </location>
</feature>
<keyword evidence="3" id="KW-0067">ATP-binding</keyword>
<keyword evidence="1" id="KW-0813">Transport</keyword>
<dbReference type="STRING" id="1798384.A3D03_05080"/>
<gene>
    <name evidence="5" type="ORF">A3D03_05080</name>
</gene>
<dbReference type="SUPFAM" id="SSF52540">
    <property type="entry name" value="P-loop containing nucleoside triphosphate hydrolases"/>
    <property type="match status" value="1"/>
</dbReference>
<dbReference type="PROSITE" id="PS00211">
    <property type="entry name" value="ABC_TRANSPORTER_1"/>
    <property type="match status" value="1"/>
</dbReference>
<dbReference type="PANTHER" id="PTHR42711">
    <property type="entry name" value="ABC TRANSPORTER ATP-BINDING PROTEIN"/>
    <property type="match status" value="1"/>
</dbReference>
<dbReference type="PANTHER" id="PTHR42711:SF4">
    <property type="entry name" value="ABC TRANSPORTER RELATED"/>
    <property type="match status" value="1"/>
</dbReference>
<comment type="caution">
    <text evidence="5">The sequence shown here is derived from an EMBL/GenBank/DDBJ whole genome shotgun (WGS) entry which is preliminary data.</text>
</comment>
<reference evidence="5 6" key="1">
    <citation type="journal article" date="2016" name="Nat. Commun.">
        <title>Thousands of microbial genomes shed light on interconnected biogeochemical processes in an aquifer system.</title>
        <authorList>
            <person name="Anantharaman K."/>
            <person name="Brown C.T."/>
            <person name="Hug L.A."/>
            <person name="Sharon I."/>
            <person name="Castelle C.J."/>
            <person name="Probst A.J."/>
            <person name="Thomas B.C."/>
            <person name="Singh A."/>
            <person name="Wilkins M.J."/>
            <person name="Karaoz U."/>
            <person name="Brodie E.L."/>
            <person name="Williams K.H."/>
            <person name="Hubbard S.S."/>
            <person name="Banfield J.F."/>
        </authorList>
    </citation>
    <scope>NUCLEOTIDE SEQUENCE [LARGE SCALE GENOMIC DNA]</scope>
</reference>
<evidence type="ECO:0000256" key="3">
    <source>
        <dbReference type="ARBA" id="ARBA00022840"/>
    </source>
</evidence>
<dbReference type="AlphaFoldDB" id="A0A1F6ACJ6"/>
<dbReference type="InterPro" id="IPR017871">
    <property type="entry name" value="ABC_transporter-like_CS"/>
</dbReference>
<dbReference type="InterPro" id="IPR003593">
    <property type="entry name" value="AAA+_ATPase"/>
</dbReference>
<dbReference type="Gene3D" id="3.40.50.300">
    <property type="entry name" value="P-loop containing nucleotide triphosphate hydrolases"/>
    <property type="match status" value="1"/>
</dbReference>
<evidence type="ECO:0000313" key="6">
    <source>
        <dbReference type="Proteomes" id="UP000177092"/>
    </source>
</evidence>
<dbReference type="EMBL" id="MFJN01000003">
    <property type="protein sequence ID" value="OGG22401.1"/>
    <property type="molecule type" value="Genomic_DNA"/>
</dbReference>
<keyword evidence="2" id="KW-0547">Nucleotide-binding</keyword>
<dbReference type="InterPro" id="IPR003439">
    <property type="entry name" value="ABC_transporter-like_ATP-bd"/>
</dbReference>
<dbReference type="GO" id="GO:0016887">
    <property type="term" value="F:ATP hydrolysis activity"/>
    <property type="evidence" value="ECO:0007669"/>
    <property type="project" value="InterPro"/>
</dbReference>
<evidence type="ECO:0000256" key="1">
    <source>
        <dbReference type="ARBA" id="ARBA00022448"/>
    </source>
</evidence>
<dbReference type="Pfam" id="PF00005">
    <property type="entry name" value="ABC_tran"/>
    <property type="match status" value="1"/>
</dbReference>
<dbReference type="InterPro" id="IPR050763">
    <property type="entry name" value="ABC_transporter_ATP-binding"/>
</dbReference>
<name>A0A1F6ACJ6_9BACT</name>